<evidence type="ECO:0000313" key="8">
    <source>
        <dbReference type="EMBL" id="MBB6040730.1"/>
    </source>
</evidence>
<evidence type="ECO:0000256" key="6">
    <source>
        <dbReference type="ARBA" id="ARBA00023310"/>
    </source>
</evidence>
<dbReference type="PANTHER" id="PTHR11910">
    <property type="entry name" value="ATP SYNTHASE DELTA CHAIN"/>
    <property type="match status" value="1"/>
</dbReference>
<evidence type="ECO:0000313" key="9">
    <source>
        <dbReference type="Proteomes" id="UP000522163"/>
    </source>
</evidence>
<dbReference type="GO" id="GO:0046933">
    <property type="term" value="F:proton-transporting ATP synthase activity, rotational mechanism"/>
    <property type="evidence" value="ECO:0007669"/>
    <property type="project" value="UniProtKB-UniRule"/>
</dbReference>
<comment type="subcellular location">
    <subcellularLocation>
        <location evidence="7">Cell membrane</location>
        <topology evidence="7">Peripheral membrane protein</topology>
    </subcellularLocation>
    <subcellularLocation>
        <location evidence="1">Membrane</location>
    </subcellularLocation>
</comment>
<proteinExistence type="inferred from homology"/>
<dbReference type="GO" id="GO:0005886">
    <property type="term" value="C:plasma membrane"/>
    <property type="evidence" value="ECO:0007669"/>
    <property type="project" value="UniProtKB-SubCell"/>
</dbReference>
<keyword evidence="7" id="KW-0139">CF(1)</keyword>
<evidence type="ECO:0000256" key="4">
    <source>
        <dbReference type="ARBA" id="ARBA00023065"/>
    </source>
</evidence>
<dbReference type="Gene3D" id="1.10.520.20">
    <property type="entry name" value="N-terminal domain of the delta subunit of the F1F0-ATP synthase"/>
    <property type="match status" value="1"/>
</dbReference>
<keyword evidence="3 7" id="KW-0375">Hydrogen ion transport</keyword>
<keyword evidence="7" id="KW-1003">Cell membrane</keyword>
<dbReference type="EMBL" id="JACHHH010000003">
    <property type="protein sequence ID" value="MBB6040730.1"/>
    <property type="molecule type" value="Genomic_DNA"/>
</dbReference>
<dbReference type="GO" id="GO:0045259">
    <property type="term" value="C:proton-transporting ATP synthase complex"/>
    <property type="evidence" value="ECO:0007669"/>
    <property type="project" value="UniProtKB-KW"/>
</dbReference>
<dbReference type="Proteomes" id="UP000522163">
    <property type="component" value="Unassembled WGS sequence"/>
</dbReference>
<evidence type="ECO:0000256" key="1">
    <source>
        <dbReference type="ARBA" id="ARBA00004370"/>
    </source>
</evidence>
<dbReference type="InterPro" id="IPR026015">
    <property type="entry name" value="ATP_synth_OSCP/delta_N_sf"/>
</dbReference>
<comment type="function">
    <text evidence="7">This protein is part of the stalk that links CF(0) to CF(1). It either transmits conformational changes from CF(0) to CF(1) or is implicated in proton conduction.</text>
</comment>
<organism evidence="8 9">
    <name type="scientific">Oribacterium sinus</name>
    <dbReference type="NCBI Taxonomy" id="237576"/>
    <lineage>
        <taxon>Bacteria</taxon>
        <taxon>Bacillati</taxon>
        <taxon>Bacillota</taxon>
        <taxon>Clostridia</taxon>
        <taxon>Lachnospirales</taxon>
        <taxon>Lachnospiraceae</taxon>
        <taxon>Oribacterium</taxon>
    </lineage>
</organism>
<evidence type="ECO:0000256" key="2">
    <source>
        <dbReference type="ARBA" id="ARBA00022448"/>
    </source>
</evidence>
<dbReference type="Pfam" id="PF00213">
    <property type="entry name" value="OSCP"/>
    <property type="match status" value="1"/>
</dbReference>
<sequence length="179" mass="20233">MNKASSLYGKSLYDLAKEEHLEKEILEEMSCVKTLLEENPDYYSLLAEPSIPKKERLSLLDQAFATELQPYLLNFLKLLLEKGLVRGFKESYKTYKALYQEDQRIAEALVTSAVPLQEEQKSALIEKLQKLCAKTIILSEKIDPKVLGGLKVEVAGKTLDGTVSARLKEIRKTVNEVVL</sequence>
<dbReference type="RefSeq" id="WP_183683043.1">
    <property type="nucleotide sequence ID" value="NZ_JACHHH010000003.1"/>
</dbReference>
<protein>
    <recommendedName>
        <fullName evidence="7">ATP synthase subunit delta</fullName>
    </recommendedName>
    <alternativeName>
        <fullName evidence="7">ATP synthase F(1) sector subunit delta</fullName>
    </alternativeName>
    <alternativeName>
        <fullName evidence="7">F-type ATPase subunit delta</fullName>
        <shortName evidence="7">F-ATPase subunit delta</shortName>
    </alternativeName>
</protein>
<dbReference type="HAMAP" id="MF_01416">
    <property type="entry name" value="ATP_synth_delta_bact"/>
    <property type="match status" value="1"/>
</dbReference>
<keyword evidence="4 7" id="KW-0406">Ion transport</keyword>
<dbReference type="SUPFAM" id="SSF47928">
    <property type="entry name" value="N-terminal domain of the delta subunit of the F1F0-ATP synthase"/>
    <property type="match status" value="1"/>
</dbReference>
<evidence type="ECO:0000256" key="3">
    <source>
        <dbReference type="ARBA" id="ARBA00022781"/>
    </source>
</evidence>
<reference evidence="8 9" key="1">
    <citation type="submission" date="2020-08" db="EMBL/GenBank/DDBJ databases">
        <title>Genomic Encyclopedia of Type Strains, Phase IV (KMG-IV): sequencing the most valuable type-strain genomes for metagenomic binning, comparative biology and taxonomic classification.</title>
        <authorList>
            <person name="Goeker M."/>
        </authorList>
    </citation>
    <scope>NUCLEOTIDE SEQUENCE [LARGE SCALE GENOMIC DNA]</scope>
    <source>
        <strain evidence="8 9">DSM 17245</strain>
    </source>
</reference>
<evidence type="ECO:0000256" key="5">
    <source>
        <dbReference type="ARBA" id="ARBA00023136"/>
    </source>
</evidence>
<accession>A0A7W9W1D0</accession>
<dbReference type="NCBIfam" id="TIGR01145">
    <property type="entry name" value="ATP_synt_delta"/>
    <property type="match status" value="1"/>
</dbReference>
<name>A0A7W9W1D0_9FIRM</name>
<dbReference type="AlphaFoldDB" id="A0A7W9W1D0"/>
<dbReference type="PRINTS" id="PR00125">
    <property type="entry name" value="ATPASEDELTA"/>
</dbReference>
<comment type="caution">
    <text evidence="8">The sequence shown here is derived from an EMBL/GenBank/DDBJ whole genome shotgun (WGS) entry which is preliminary data.</text>
</comment>
<keyword evidence="6 7" id="KW-0066">ATP synthesis</keyword>
<dbReference type="InterPro" id="IPR000711">
    <property type="entry name" value="ATPase_OSCP/dsu"/>
</dbReference>
<comment type="function">
    <text evidence="7">F(1)F(0) ATP synthase produces ATP from ADP in the presence of a proton or sodium gradient. F-type ATPases consist of two structural domains, F(1) containing the extramembraneous catalytic core and F(0) containing the membrane proton channel, linked together by a central stalk and a peripheral stalk. During catalysis, ATP synthesis in the catalytic domain of F(1) is coupled via a rotary mechanism of the central stalk subunits to proton translocation.</text>
</comment>
<keyword evidence="5 7" id="KW-0472">Membrane</keyword>
<dbReference type="GeneID" id="85014252"/>
<evidence type="ECO:0000256" key="7">
    <source>
        <dbReference type="HAMAP-Rule" id="MF_01416"/>
    </source>
</evidence>
<gene>
    <name evidence="7" type="primary">atpH</name>
    <name evidence="8" type="ORF">HNQ46_000693</name>
</gene>
<keyword evidence="2 7" id="KW-0813">Transport</keyword>
<comment type="similarity">
    <text evidence="7">Belongs to the ATPase delta chain family.</text>
</comment>